<proteinExistence type="predicted"/>
<dbReference type="Proteomes" id="UP000836402">
    <property type="component" value="Unassembled WGS sequence"/>
</dbReference>
<organism evidence="1 2">
    <name type="scientific">Tilletia caries</name>
    <name type="common">wheat bunt fungus</name>
    <dbReference type="NCBI Taxonomy" id="13290"/>
    <lineage>
        <taxon>Eukaryota</taxon>
        <taxon>Fungi</taxon>
        <taxon>Dikarya</taxon>
        <taxon>Basidiomycota</taxon>
        <taxon>Ustilaginomycotina</taxon>
        <taxon>Exobasidiomycetes</taxon>
        <taxon>Tilletiales</taxon>
        <taxon>Tilletiaceae</taxon>
        <taxon>Tilletia</taxon>
    </lineage>
</organism>
<comment type="caution">
    <text evidence="1">The sequence shown here is derived from an EMBL/GenBank/DDBJ whole genome shotgun (WGS) entry which is preliminary data.</text>
</comment>
<keyword evidence="2" id="KW-1185">Reference proteome</keyword>
<reference evidence="1" key="1">
    <citation type="submission" date="2020-10" db="EMBL/GenBank/DDBJ databases">
        <authorList>
            <person name="Sedaghatjoo S."/>
        </authorList>
    </citation>
    <scope>NUCLEOTIDE SEQUENCE</scope>
    <source>
        <strain evidence="1">AZH3</strain>
    </source>
</reference>
<sequence length="184" mass="19450">MAPSALLDLSARGTGLAYGGYTIQLPTGKYIGRADFETQIYAPKPIIVRDTPYVWTVKPFVNKAGKKHYNLIAGAAAGKWTAEGNKVYAFAAPVSGQSKATDLVLQKAHNGYYIKQANETIAGNAKSGAWYVHKQDEFSPVLAGGKGASKAVPFSFVAQIPIEGPGGIARDVDSVPGPVQIEIV</sequence>
<accession>A0ABN7IPM8</accession>
<protein>
    <submittedName>
        <fullName evidence="1">Uncharacterized protein</fullName>
    </submittedName>
</protein>
<dbReference type="Gene3D" id="2.80.10.50">
    <property type="match status" value="1"/>
</dbReference>
<gene>
    <name evidence="1" type="ORF">JKIAZH3_G6678</name>
</gene>
<name>A0ABN7IPM8_9BASI</name>
<evidence type="ECO:0000313" key="1">
    <source>
        <dbReference type="EMBL" id="CAD6916720.1"/>
    </source>
</evidence>
<evidence type="ECO:0000313" key="2">
    <source>
        <dbReference type="Proteomes" id="UP000836402"/>
    </source>
</evidence>
<dbReference type="EMBL" id="CAJHJG010002033">
    <property type="protein sequence ID" value="CAD6916720.1"/>
    <property type="molecule type" value="Genomic_DNA"/>
</dbReference>